<dbReference type="SUPFAM" id="SSF57701">
    <property type="entry name" value="Zn2/Cys6 DNA-binding domain"/>
    <property type="match status" value="1"/>
</dbReference>
<feature type="compositionally biased region" description="Polar residues" evidence="6">
    <location>
        <begin position="762"/>
        <end position="777"/>
    </location>
</feature>
<dbReference type="PANTHER" id="PTHR46910:SF2">
    <property type="entry name" value="ZN(II)2CYS6 TRANSCRIPTION FACTOR (EUROFUNG)"/>
    <property type="match status" value="1"/>
</dbReference>
<dbReference type="InterPro" id="IPR050987">
    <property type="entry name" value="AtrR-like"/>
</dbReference>
<evidence type="ECO:0000256" key="6">
    <source>
        <dbReference type="SAM" id="MobiDB-lite"/>
    </source>
</evidence>
<keyword evidence="3 8" id="KW-0238">DNA-binding</keyword>
<keyword evidence="5" id="KW-0539">Nucleus</keyword>
<keyword evidence="2" id="KW-0805">Transcription regulation</keyword>
<protein>
    <submittedName>
        <fullName evidence="8">Zn(2)-C6 fungal-type DNA-binding domain</fullName>
    </submittedName>
</protein>
<dbReference type="CDD" id="cd12148">
    <property type="entry name" value="fungal_TF_MHR"/>
    <property type="match status" value="1"/>
</dbReference>
<dbReference type="PROSITE" id="PS50048">
    <property type="entry name" value="ZN2_CY6_FUNGAL_2"/>
    <property type="match status" value="1"/>
</dbReference>
<dbReference type="GO" id="GO:0003677">
    <property type="term" value="F:DNA binding"/>
    <property type="evidence" value="ECO:0007669"/>
    <property type="project" value="UniProtKB-KW"/>
</dbReference>
<feature type="region of interest" description="Disordered" evidence="6">
    <location>
        <begin position="704"/>
        <end position="814"/>
    </location>
</feature>
<evidence type="ECO:0000256" key="5">
    <source>
        <dbReference type="ARBA" id="ARBA00023242"/>
    </source>
</evidence>
<accession>W6QBK2</accession>
<feature type="compositionally biased region" description="Polar residues" evidence="6">
    <location>
        <begin position="41"/>
        <end position="52"/>
    </location>
</feature>
<gene>
    <name evidence="8" type="ORF">PROQFM164_S03g000135</name>
</gene>
<dbReference type="PROSITE" id="PS00463">
    <property type="entry name" value="ZN2_CY6_FUNGAL_1"/>
    <property type="match status" value="1"/>
</dbReference>
<evidence type="ECO:0000313" key="9">
    <source>
        <dbReference type="Proteomes" id="UP000030686"/>
    </source>
</evidence>
<dbReference type="InterPro" id="IPR007219">
    <property type="entry name" value="XnlR_reg_dom"/>
</dbReference>
<feature type="compositionally biased region" description="Polar residues" evidence="6">
    <location>
        <begin position="802"/>
        <end position="814"/>
    </location>
</feature>
<dbReference type="AlphaFoldDB" id="W6QBK2"/>
<feature type="region of interest" description="Disordered" evidence="6">
    <location>
        <begin position="148"/>
        <end position="182"/>
    </location>
</feature>
<dbReference type="Pfam" id="PF04082">
    <property type="entry name" value="Fungal_trans"/>
    <property type="match status" value="1"/>
</dbReference>
<dbReference type="SMART" id="SM00906">
    <property type="entry name" value="Fungal_trans"/>
    <property type="match status" value="1"/>
</dbReference>
<dbReference type="STRING" id="1365484.W6QBK2"/>
<feature type="region of interest" description="Disordered" evidence="6">
    <location>
        <begin position="836"/>
        <end position="873"/>
    </location>
</feature>
<feature type="region of interest" description="Disordered" evidence="6">
    <location>
        <begin position="33"/>
        <end position="52"/>
    </location>
</feature>
<evidence type="ECO:0000313" key="8">
    <source>
        <dbReference type="EMBL" id="CDM33411.1"/>
    </source>
</evidence>
<dbReference type="GO" id="GO:0006351">
    <property type="term" value="P:DNA-templated transcription"/>
    <property type="evidence" value="ECO:0007669"/>
    <property type="project" value="InterPro"/>
</dbReference>
<feature type="compositionally biased region" description="Basic and acidic residues" evidence="6">
    <location>
        <begin position="704"/>
        <end position="713"/>
    </location>
</feature>
<dbReference type="InterPro" id="IPR036864">
    <property type="entry name" value="Zn2-C6_fun-type_DNA-bd_sf"/>
</dbReference>
<feature type="compositionally biased region" description="Basic residues" evidence="6">
    <location>
        <begin position="737"/>
        <end position="747"/>
    </location>
</feature>
<dbReference type="InterPro" id="IPR001138">
    <property type="entry name" value="Zn2Cys6_DnaBD"/>
</dbReference>
<evidence type="ECO:0000256" key="4">
    <source>
        <dbReference type="ARBA" id="ARBA00023163"/>
    </source>
</evidence>
<dbReference type="Proteomes" id="UP000030686">
    <property type="component" value="Unassembled WGS sequence"/>
</dbReference>
<dbReference type="Pfam" id="PF00172">
    <property type="entry name" value="Zn_clus"/>
    <property type="match status" value="1"/>
</dbReference>
<dbReference type="OrthoDB" id="2123952at2759"/>
<proteinExistence type="predicted"/>
<evidence type="ECO:0000256" key="2">
    <source>
        <dbReference type="ARBA" id="ARBA00023015"/>
    </source>
</evidence>
<feature type="domain" description="Zn(2)-C6 fungal-type" evidence="7">
    <location>
        <begin position="75"/>
        <end position="107"/>
    </location>
</feature>
<dbReference type="SMART" id="SM00066">
    <property type="entry name" value="GAL4"/>
    <property type="match status" value="1"/>
</dbReference>
<dbReference type="GO" id="GO:0008270">
    <property type="term" value="F:zinc ion binding"/>
    <property type="evidence" value="ECO:0007669"/>
    <property type="project" value="InterPro"/>
</dbReference>
<sequence length="982" mass="109535">MSRHQTGEIEIRNKDLPLVLAISARATFSKSLGTHVHDSHPQPSATKAMKQSPSQNALPMDSALWRGQHLRVGLACEMCHRKKTKCELEGSNSTCVQCMRRNTQCVFPAQHEKRDNQQSTDEYVKSLKDRLVRVESLLRTAGILQESDMSHDDFSDEDDDDGPISQSISSASSPKSNFGASLRSQGGFIEGTPIFPTDQRDDSRYFGKIDSTAHVIKKTVQTNSRIGTSCSMSILSRTGIEWIKSKAGDVSFLRMISPESRHENPWNQWRPDVFQDLFASKVFKPLPSRSEVFSLIKDFFRTANRLFPIYLESSFMKMVEWQYTQQTCDDAARWANINMVICLAYEYRSSSSSKSEKDKEKSELYFKNAMSVFTELALKRTDLLSIQALLSMAFFLRGNAGTQSALPLITAAMRSGHRMGLHRDIPRPELSPAEQEERRRVFWVAFVIDQSTCLRIGNAPSQHQDDFDVPLPEELEGDKHGETASNIPFFRELCLMSLIKSHIYSRLYSVKALEKSPAEIYKTIKELYAELEEWKRKSPTLTGPKIKHTERDFLFGFASIGLHFVYHNAVIMIHRVPIFLNYMITARKESEQVKSISKAHALKSAAIGAQAARDTLKVVNNMPWGDIAWTWSLLYYVFLAASTLFSNILRDTRDSSVRADLQSLNMVSAFFATLTPPGEGSNNYAGFMARMSATLERIARVAIDKDEKRARAPDDEDQDYKPPGGKRHTSRTQPAPHHQRQHRRPTTLRKTMTPTTAPRYPASSTASPTTMDSSIPDTSEGLPPVNSSGYVVPMSPMPDPGDNTQIQSPYLANPPNIYSPSTTFLHEANENTFAPSIPSWQLSQDYPTTATQPPGSSGMTPNPTDSPDSFSSTANSIPDFFQYPVAGDWTHGGNIFAGLYPTDYSFPPSIPTGTQPVDAYPSMPILSAESFIYGAPAIDGQTAQAGGFDPQSLGYGYMPQQGLEDPNQGADPVWPNGFLGLF</sequence>
<dbReference type="Gene3D" id="4.10.240.10">
    <property type="entry name" value="Zn(2)-C6 fungal-type DNA-binding domain"/>
    <property type="match status" value="1"/>
</dbReference>
<evidence type="ECO:0000256" key="1">
    <source>
        <dbReference type="ARBA" id="ARBA00022723"/>
    </source>
</evidence>
<keyword evidence="4" id="KW-0804">Transcription</keyword>
<dbReference type="CDD" id="cd00067">
    <property type="entry name" value="GAL4"/>
    <property type="match status" value="1"/>
</dbReference>
<evidence type="ECO:0000259" key="7">
    <source>
        <dbReference type="PROSITE" id="PS50048"/>
    </source>
</evidence>
<feature type="compositionally biased region" description="Low complexity" evidence="6">
    <location>
        <begin position="163"/>
        <end position="176"/>
    </location>
</feature>
<evidence type="ECO:0000256" key="3">
    <source>
        <dbReference type="ARBA" id="ARBA00023125"/>
    </source>
</evidence>
<dbReference type="EMBL" id="HG792017">
    <property type="protein sequence ID" value="CDM33411.1"/>
    <property type="molecule type" value="Genomic_DNA"/>
</dbReference>
<dbReference type="OMA" id="EYRFSNC"/>
<dbReference type="PANTHER" id="PTHR46910">
    <property type="entry name" value="TRANSCRIPTION FACTOR PDR1"/>
    <property type="match status" value="1"/>
</dbReference>
<feature type="compositionally biased region" description="Low complexity" evidence="6">
    <location>
        <begin position="748"/>
        <end position="758"/>
    </location>
</feature>
<name>W6QBK2_PENRF</name>
<organism evidence="8 9">
    <name type="scientific">Penicillium roqueforti (strain FM164)</name>
    <dbReference type="NCBI Taxonomy" id="1365484"/>
    <lineage>
        <taxon>Eukaryota</taxon>
        <taxon>Fungi</taxon>
        <taxon>Dikarya</taxon>
        <taxon>Ascomycota</taxon>
        <taxon>Pezizomycotina</taxon>
        <taxon>Eurotiomycetes</taxon>
        <taxon>Eurotiomycetidae</taxon>
        <taxon>Eurotiales</taxon>
        <taxon>Aspergillaceae</taxon>
        <taxon>Penicillium</taxon>
    </lineage>
</organism>
<keyword evidence="9" id="KW-1185">Reference proteome</keyword>
<dbReference type="GO" id="GO:0000981">
    <property type="term" value="F:DNA-binding transcription factor activity, RNA polymerase II-specific"/>
    <property type="evidence" value="ECO:0007669"/>
    <property type="project" value="InterPro"/>
</dbReference>
<reference evidence="8" key="1">
    <citation type="journal article" date="2014" name="Nat. Commun.">
        <title>Multiple recent horizontal transfers of a large genomic region in cheese making fungi.</title>
        <authorList>
            <person name="Cheeseman K."/>
            <person name="Ropars J."/>
            <person name="Renault P."/>
            <person name="Dupont J."/>
            <person name="Gouzy J."/>
            <person name="Branca A."/>
            <person name="Abraham A.L."/>
            <person name="Ceppi M."/>
            <person name="Conseiller E."/>
            <person name="Debuchy R."/>
            <person name="Malagnac F."/>
            <person name="Goarin A."/>
            <person name="Silar P."/>
            <person name="Lacoste S."/>
            <person name="Sallet E."/>
            <person name="Bensimon A."/>
            <person name="Giraud T."/>
            <person name="Brygoo Y."/>
        </authorList>
    </citation>
    <scope>NUCLEOTIDE SEQUENCE [LARGE SCALE GENOMIC DNA]</scope>
    <source>
        <strain evidence="8">FM164</strain>
    </source>
</reference>
<keyword evidence="1" id="KW-0479">Metal-binding</keyword>